<reference evidence="1" key="1">
    <citation type="submission" date="2007-10" db="EMBL/GenBank/DDBJ databases">
        <title>NEDO human cDNA sequencing project focused on splicing variants.</title>
        <authorList>
            <person name="Wakamatsu A."/>
            <person name="Yamamoto J."/>
            <person name="Kimura K."/>
            <person name="Ishii S."/>
            <person name="Watanabe K."/>
            <person name="Sugiyama A."/>
            <person name="Murakawa K."/>
            <person name="Kaida T."/>
            <person name="Tsuchiya K."/>
            <person name="Fukuzumi Y."/>
            <person name="Kumagai A."/>
            <person name="Oishi Y."/>
            <person name="Yamamoto S."/>
            <person name="Ono Y."/>
            <person name="Komori Y."/>
            <person name="Yamazaki M."/>
            <person name="Kisu Y."/>
            <person name="Nishikawa T."/>
            <person name="Sugano S."/>
            <person name="Nomura N."/>
            <person name="Isogai T."/>
        </authorList>
    </citation>
    <scope>NUCLEOTIDE SEQUENCE</scope>
    <source>
        <tissue evidence="1">Thymus</tissue>
    </source>
</reference>
<accession>B4E073</accession>
<proteinExistence type="evidence at transcript level"/>
<sequence length="133" mass="14334">MLTPRGSLPAWWLSSRLCSDCLHIALSSLDPVPELWPPPSCPAACPPSPPAGCRGRFLRGLSKSACPKLSPPPARQTHSSFAFAVSVHSSFILPGVQAQRCPDPHPPSSHPHLLRQHIPSALFNLLTLEKSPK</sequence>
<evidence type="ECO:0000313" key="1">
    <source>
        <dbReference type="EMBL" id="BAG64335.1"/>
    </source>
</evidence>
<name>B4E073_HUMAN</name>
<dbReference type="EMBL" id="AK303252">
    <property type="protein sequence ID" value="BAG64335.1"/>
    <property type="molecule type" value="mRNA"/>
</dbReference>
<dbReference type="AlphaFoldDB" id="B4E073"/>
<organism evidence="1">
    <name type="scientific">Homo sapiens</name>
    <name type="common">Human</name>
    <dbReference type="NCBI Taxonomy" id="9606"/>
    <lineage>
        <taxon>Eukaryota</taxon>
        <taxon>Metazoa</taxon>
        <taxon>Chordata</taxon>
        <taxon>Craniata</taxon>
        <taxon>Vertebrata</taxon>
        <taxon>Euteleostomi</taxon>
        <taxon>Mammalia</taxon>
        <taxon>Eutheria</taxon>
        <taxon>Euarchontoglires</taxon>
        <taxon>Primates</taxon>
        <taxon>Haplorrhini</taxon>
        <taxon>Catarrhini</taxon>
        <taxon>Hominidae</taxon>
        <taxon>Homo</taxon>
    </lineage>
</organism>
<protein>
    <submittedName>
        <fullName evidence="1">cDNA FLJ61754</fullName>
    </submittedName>
</protein>